<comment type="caution">
    <text evidence="6">The sequence shown here is derived from an EMBL/GenBank/DDBJ whole genome shotgun (WGS) entry which is preliminary data.</text>
</comment>
<dbReference type="AlphaFoldDB" id="A0A084ESD4"/>
<evidence type="ECO:0000313" key="7">
    <source>
        <dbReference type="Proteomes" id="UP000028534"/>
    </source>
</evidence>
<dbReference type="Gene3D" id="1.10.10.60">
    <property type="entry name" value="Homeodomain-like"/>
    <property type="match status" value="1"/>
</dbReference>
<dbReference type="InterPro" id="IPR001647">
    <property type="entry name" value="HTH_TetR"/>
</dbReference>
<dbReference type="STRING" id="13690.AX777_02675"/>
<sequence length="217" mass="24165">MTCPEKALAPSRREARRLDRRQTILEVAARHFLENGYAATSMSAIAAILGGSKGTLWNHFPSKEELFRAVLENATSTYRARLSEILHPGGDLASTLHRTALSLLEKVTSPEAIALHRLIASEGGRFPEMSRIFYEMAPSHTRMLLARFLEGAMDRGQLRRDDPDKAARVLMRLTTSGCHELLLLSQIERVTPQQMESDAAFAVDIFLRAYGAEGMAR</sequence>
<reference evidence="6 7" key="1">
    <citation type="submission" date="2014-03" db="EMBL/GenBank/DDBJ databases">
        <title>Genome sequence of Sphingobium yanoikuyae B1.</title>
        <authorList>
            <person name="Gan H.M."/>
            <person name="Gan H.Y."/>
            <person name="Savka M.A."/>
        </authorList>
    </citation>
    <scope>NUCLEOTIDE SEQUENCE [LARGE SCALE GENOMIC DNA]</scope>
    <source>
        <strain evidence="6 7">B1</strain>
    </source>
</reference>
<dbReference type="GO" id="GO:0003700">
    <property type="term" value="F:DNA-binding transcription factor activity"/>
    <property type="evidence" value="ECO:0007669"/>
    <property type="project" value="TreeGrafter"/>
</dbReference>
<keyword evidence="1" id="KW-0805">Transcription regulation</keyword>
<gene>
    <name evidence="6" type="ORF">CP98_00917</name>
</gene>
<accession>A0A084ESD4</accession>
<dbReference type="Proteomes" id="UP000028534">
    <property type="component" value="Unassembled WGS sequence"/>
</dbReference>
<name>A0A084ESD4_SPHYA</name>
<evidence type="ECO:0000256" key="1">
    <source>
        <dbReference type="ARBA" id="ARBA00023015"/>
    </source>
</evidence>
<keyword evidence="2 4" id="KW-0238">DNA-binding</keyword>
<dbReference type="Pfam" id="PF00440">
    <property type="entry name" value="TetR_N"/>
    <property type="match status" value="1"/>
</dbReference>
<dbReference type="PRINTS" id="PR00455">
    <property type="entry name" value="HTHTETR"/>
</dbReference>
<organism evidence="6 7">
    <name type="scientific">Sphingobium yanoikuyae</name>
    <name type="common">Sphingomonas yanoikuyae</name>
    <dbReference type="NCBI Taxonomy" id="13690"/>
    <lineage>
        <taxon>Bacteria</taxon>
        <taxon>Pseudomonadati</taxon>
        <taxon>Pseudomonadota</taxon>
        <taxon>Alphaproteobacteria</taxon>
        <taxon>Sphingomonadales</taxon>
        <taxon>Sphingomonadaceae</taxon>
        <taxon>Sphingobium</taxon>
    </lineage>
</organism>
<dbReference type="SUPFAM" id="SSF48498">
    <property type="entry name" value="Tetracyclin repressor-like, C-terminal domain"/>
    <property type="match status" value="1"/>
</dbReference>
<dbReference type="EMBL" id="JGVR01000003">
    <property type="protein sequence ID" value="KEZ20876.1"/>
    <property type="molecule type" value="Genomic_DNA"/>
</dbReference>
<dbReference type="InterPro" id="IPR050109">
    <property type="entry name" value="HTH-type_TetR-like_transc_reg"/>
</dbReference>
<evidence type="ECO:0000256" key="4">
    <source>
        <dbReference type="PROSITE-ProRule" id="PRU00335"/>
    </source>
</evidence>
<evidence type="ECO:0000313" key="6">
    <source>
        <dbReference type="EMBL" id="KEZ20876.1"/>
    </source>
</evidence>
<dbReference type="InterPro" id="IPR039536">
    <property type="entry name" value="TetR_C_Proteobacteria"/>
</dbReference>
<keyword evidence="3" id="KW-0804">Transcription</keyword>
<dbReference type="Pfam" id="PF14246">
    <property type="entry name" value="TetR_C_7"/>
    <property type="match status" value="1"/>
</dbReference>
<dbReference type="eggNOG" id="COG1309">
    <property type="taxonomic scope" value="Bacteria"/>
</dbReference>
<dbReference type="Gene3D" id="1.10.357.10">
    <property type="entry name" value="Tetracycline Repressor, domain 2"/>
    <property type="match status" value="1"/>
</dbReference>
<dbReference type="GO" id="GO:0000976">
    <property type="term" value="F:transcription cis-regulatory region binding"/>
    <property type="evidence" value="ECO:0007669"/>
    <property type="project" value="TreeGrafter"/>
</dbReference>
<dbReference type="SUPFAM" id="SSF46689">
    <property type="entry name" value="Homeodomain-like"/>
    <property type="match status" value="1"/>
</dbReference>
<protein>
    <submittedName>
        <fullName evidence="6">Transcriptional regulator</fullName>
    </submittedName>
</protein>
<dbReference type="PROSITE" id="PS50977">
    <property type="entry name" value="HTH_TETR_2"/>
    <property type="match status" value="1"/>
</dbReference>
<dbReference type="FunFam" id="1.10.10.60:FF:000141">
    <property type="entry name" value="TetR family transcriptional regulator"/>
    <property type="match status" value="1"/>
</dbReference>
<dbReference type="InterPro" id="IPR009057">
    <property type="entry name" value="Homeodomain-like_sf"/>
</dbReference>
<evidence type="ECO:0000256" key="3">
    <source>
        <dbReference type="ARBA" id="ARBA00023163"/>
    </source>
</evidence>
<proteinExistence type="predicted"/>
<evidence type="ECO:0000256" key="2">
    <source>
        <dbReference type="ARBA" id="ARBA00023125"/>
    </source>
</evidence>
<dbReference type="PANTHER" id="PTHR30055">
    <property type="entry name" value="HTH-TYPE TRANSCRIPTIONAL REGULATOR RUTR"/>
    <property type="match status" value="1"/>
</dbReference>
<dbReference type="PATRIC" id="fig|13690.10.peg.948"/>
<evidence type="ECO:0000259" key="5">
    <source>
        <dbReference type="PROSITE" id="PS50977"/>
    </source>
</evidence>
<feature type="domain" description="HTH tetR-type" evidence="5">
    <location>
        <begin position="18"/>
        <end position="78"/>
    </location>
</feature>
<feature type="DNA-binding region" description="H-T-H motif" evidence="4">
    <location>
        <begin position="41"/>
        <end position="60"/>
    </location>
</feature>
<dbReference type="RefSeq" id="WP_202902407.1">
    <property type="nucleotide sequence ID" value="NZ_JGVR01000003.1"/>
</dbReference>
<dbReference type="InterPro" id="IPR036271">
    <property type="entry name" value="Tet_transcr_reg_TetR-rel_C_sf"/>
</dbReference>
<dbReference type="PANTHER" id="PTHR30055:SF146">
    <property type="entry name" value="HTH-TYPE TRANSCRIPTIONAL DUAL REGULATOR CECR"/>
    <property type="match status" value="1"/>
</dbReference>